<reference evidence="4 5" key="1">
    <citation type="submission" date="2020-04" db="EMBL/GenBank/DDBJ databases">
        <title>A Flavivirga sp. nov.</title>
        <authorList>
            <person name="Sun X."/>
        </authorList>
    </citation>
    <scope>NUCLEOTIDE SEQUENCE [LARGE SCALE GENOMIC DNA]</scope>
    <source>
        <strain evidence="4 5">Y03</strain>
    </source>
</reference>
<proteinExistence type="predicted"/>
<dbReference type="PANTHER" id="PTHR24273">
    <property type="entry name" value="FI04643P-RELATED"/>
    <property type="match status" value="1"/>
</dbReference>
<organism evidence="4 5">
    <name type="scientific">Flavivirga algicola</name>
    <dbReference type="NCBI Taxonomy" id="2729136"/>
    <lineage>
        <taxon>Bacteria</taxon>
        <taxon>Pseudomonadati</taxon>
        <taxon>Bacteroidota</taxon>
        <taxon>Flavobacteriia</taxon>
        <taxon>Flavobacteriales</taxon>
        <taxon>Flavobacteriaceae</taxon>
        <taxon>Flavivirga</taxon>
    </lineage>
</organism>
<dbReference type="InterPro" id="IPR003410">
    <property type="entry name" value="HYR_dom"/>
</dbReference>
<gene>
    <name evidence="4" type="ORF">HHX25_12925</name>
</gene>
<evidence type="ECO:0000256" key="2">
    <source>
        <dbReference type="ARBA" id="ARBA00022737"/>
    </source>
</evidence>
<evidence type="ECO:0000313" key="4">
    <source>
        <dbReference type="EMBL" id="NMH88411.1"/>
    </source>
</evidence>
<accession>A0ABX1RXW2</accession>
<dbReference type="NCBIfam" id="TIGR04183">
    <property type="entry name" value="Por_Secre_tail"/>
    <property type="match status" value="1"/>
</dbReference>
<dbReference type="Proteomes" id="UP000746690">
    <property type="component" value="Unassembled WGS sequence"/>
</dbReference>
<dbReference type="Pfam" id="PF18962">
    <property type="entry name" value="Por_Secre_tail"/>
    <property type="match status" value="1"/>
</dbReference>
<dbReference type="EMBL" id="JABBHF010000007">
    <property type="protein sequence ID" value="NMH88411.1"/>
    <property type="molecule type" value="Genomic_DNA"/>
</dbReference>
<protein>
    <submittedName>
        <fullName evidence="4">HYR domain-containing protein</fullName>
    </submittedName>
</protein>
<dbReference type="InterPro" id="IPR013783">
    <property type="entry name" value="Ig-like_fold"/>
</dbReference>
<keyword evidence="5" id="KW-1185">Reference proteome</keyword>
<sequence length="1012" mass="107344">MKQIYVKRTYAILKSMFLLAIMLLVLQFKTYAQCGPGEDTEPPVFATNSGDGTLSNPFVNLLPSTVGSVPSGRYYFKFNGSTFQGELDNDTDGGGWLMILNYVHIAGNNSNLQARNTDLPLLGSSTLGDNEAGTSNWGHFGNQLATDIDFAEMRFYSTTSGHNRIIDFKTDYINALNYVKSGTGSFAGLNNNATTLAGHTANIPVTASLNGFFADQGDFALTNFPFYVGGLNHWGIRGLGNRWEVDDFSTNSYNTIHRVWVRGDLSPVTSTEITATLDDNGNVTIAPSDFGIMATDNCSNVTLSLSQTDFDCSHVGSNTIQLTATDASNNPISMNVAVIVAENPPVITVNPPVPATFELDAVNGTFTLALADLQATATDDCGLQSLTLSQTDFDCSHIGLNTVTLTATDANGHTSTTNVDITIADNTLPTVQCVAPFTILLDTTGNASITVTDISDGFSDNCTSPMASIDISNFDCSNIGDNTVTLSVTDTAGNVSTCSTVVTVDVDATTCPSDIIINNAPGQCGAVVSYPGCNNLIEGLPSGSLFPIGTTLNVFELTDNSGATVRCSFSVTVNDNESPMFSTKNTTVNLDSNGSATIQPEDLITKAFTYGIDTSGTFDPVDISATGIEVTLSDDEVSSALPIGFNFTFYGNDYTEFYISSNGFITFSDEGEDGCCNGESLPNSGAPSNLIAFDWTDINIEDGGTVRYETRGTAPNRVVIIDFDNVAYYDTSPDATTSQVKLFESTNIIEIHGTSTKDAGNDKTQGVENIDGTAAVVVPGRNESVWSTTNDYVAFIPQDIVENCSVDTITATQTTFNCSDLGDVPVTITVTDINGNATQQPLTITVADVTAPGINCPTSPLIVGVDGSGFFTLPDYASATDSCDSNPLVSQNITSGTQYVNGDSIDLTITATDASGNTDTCMFTITVDASLSLNDVNLDALRIYPNPATDTVTIANNGAKLDKLEVLNLNGQLLISETNNLKQIDISQLNTGVYFVKLHTEYGSKVMKLIKE</sequence>
<dbReference type="Gene3D" id="2.60.40.10">
    <property type="entry name" value="Immunoglobulins"/>
    <property type="match status" value="2"/>
</dbReference>
<keyword evidence="2" id="KW-0677">Repeat</keyword>
<feature type="domain" description="HYR" evidence="3">
    <location>
        <begin position="340"/>
        <end position="425"/>
    </location>
</feature>
<keyword evidence="1" id="KW-0732">Signal</keyword>
<name>A0ABX1RXW2_9FLAO</name>
<dbReference type="InterPro" id="IPR026444">
    <property type="entry name" value="Secre_tail"/>
</dbReference>
<dbReference type="PROSITE" id="PS50825">
    <property type="entry name" value="HYR"/>
    <property type="match status" value="3"/>
</dbReference>
<comment type="caution">
    <text evidence="4">The sequence shown here is derived from an EMBL/GenBank/DDBJ whole genome shotgun (WGS) entry which is preliminary data.</text>
</comment>
<evidence type="ECO:0000256" key="1">
    <source>
        <dbReference type="ARBA" id="ARBA00022729"/>
    </source>
</evidence>
<dbReference type="PANTHER" id="PTHR24273:SF32">
    <property type="entry name" value="HYALIN"/>
    <property type="match status" value="1"/>
</dbReference>
<dbReference type="RefSeq" id="WP_169674151.1">
    <property type="nucleotide sequence ID" value="NZ_JABBHF010000007.1"/>
</dbReference>
<dbReference type="Pfam" id="PF02494">
    <property type="entry name" value="HYR"/>
    <property type="match status" value="1"/>
</dbReference>
<evidence type="ECO:0000313" key="5">
    <source>
        <dbReference type="Proteomes" id="UP000746690"/>
    </source>
</evidence>
<feature type="domain" description="HYR" evidence="3">
    <location>
        <begin position="488"/>
        <end position="575"/>
    </location>
</feature>
<evidence type="ECO:0000259" key="3">
    <source>
        <dbReference type="PROSITE" id="PS50825"/>
    </source>
</evidence>
<feature type="domain" description="HYR" evidence="3">
    <location>
        <begin position="847"/>
        <end position="929"/>
    </location>
</feature>